<keyword evidence="2" id="KW-0540">Nuclease</keyword>
<dbReference type="Pfam" id="PF03372">
    <property type="entry name" value="Exo_endo_phos"/>
    <property type="match status" value="1"/>
</dbReference>
<reference evidence="2" key="1">
    <citation type="submission" date="2023-03" db="EMBL/GenBank/DDBJ databases">
        <title>Chitinimonas shenzhenensis gen. nov., sp. nov., a novel member of family Burkholderiaceae isolated from activated sludge collected in Shen Zhen, China.</title>
        <authorList>
            <person name="Wang X."/>
        </authorList>
    </citation>
    <scope>NUCLEOTIDE SEQUENCE</scope>
    <source>
        <strain evidence="2">DQS-5</strain>
    </source>
</reference>
<evidence type="ECO:0000259" key="1">
    <source>
        <dbReference type="Pfam" id="PF03372"/>
    </source>
</evidence>
<dbReference type="PANTHER" id="PTHR14859">
    <property type="entry name" value="CALCOFLUOR WHITE HYPERSENSITIVE PROTEIN PRECURSOR"/>
    <property type="match status" value="1"/>
</dbReference>
<dbReference type="InterPro" id="IPR051916">
    <property type="entry name" value="GPI-anchor_lipid_remodeler"/>
</dbReference>
<name>A0ABT7DZE8_9NEIS</name>
<dbReference type="InterPro" id="IPR005135">
    <property type="entry name" value="Endo/exonuclease/phosphatase"/>
</dbReference>
<dbReference type="EMBL" id="JARRAF010000010">
    <property type="protein sequence ID" value="MDK2124448.1"/>
    <property type="molecule type" value="Genomic_DNA"/>
</dbReference>
<organism evidence="2 3">
    <name type="scientific">Parachitinimonas caeni</name>
    <dbReference type="NCBI Taxonomy" id="3031301"/>
    <lineage>
        <taxon>Bacteria</taxon>
        <taxon>Pseudomonadati</taxon>
        <taxon>Pseudomonadota</taxon>
        <taxon>Betaproteobacteria</taxon>
        <taxon>Neisseriales</taxon>
        <taxon>Chitinibacteraceae</taxon>
        <taxon>Parachitinimonas</taxon>
    </lineage>
</organism>
<protein>
    <submittedName>
        <fullName evidence="2">Endonuclease/exonuclease/phosphatase family protein</fullName>
    </submittedName>
</protein>
<dbReference type="Proteomes" id="UP001172778">
    <property type="component" value="Unassembled WGS sequence"/>
</dbReference>
<keyword evidence="2" id="KW-0378">Hydrolase</keyword>
<comment type="caution">
    <text evidence="2">The sequence shown here is derived from an EMBL/GenBank/DDBJ whole genome shotgun (WGS) entry which is preliminary data.</text>
</comment>
<feature type="domain" description="Endonuclease/exonuclease/phosphatase" evidence="1">
    <location>
        <begin position="12"/>
        <end position="244"/>
    </location>
</feature>
<dbReference type="GO" id="GO:0004519">
    <property type="term" value="F:endonuclease activity"/>
    <property type="evidence" value="ECO:0007669"/>
    <property type="project" value="UniProtKB-KW"/>
</dbReference>
<sequence>MISSHKDSLTVATYNIHKGMSPFNRRITLHELKAALVALDADLVFLQEVQGEHRLRAARWDHWPDQPQHEFLGNGLSHNHAYGRNAVYRWGHHGNALLSLYPILTVKNHDITLNRFEQRGLLHCEIEIPHWPQPLHAVCVHLNLLAGDRRKQMANLVARVRTLVPPEAPLIIAGDFNDWGREACRFLGDTIGVVDAFHCKHGRVAASFPARLPLLPLDRIYVRGLNVRHAQALHGAPWDRLSDHTPLSATLSLE</sequence>
<dbReference type="InterPro" id="IPR036691">
    <property type="entry name" value="Endo/exonu/phosph_ase_sf"/>
</dbReference>
<dbReference type="PANTHER" id="PTHR14859:SF1">
    <property type="entry name" value="PGAP2-INTERACTING PROTEIN"/>
    <property type="match status" value="1"/>
</dbReference>
<keyword evidence="2" id="KW-0255">Endonuclease</keyword>
<evidence type="ECO:0000313" key="3">
    <source>
        <dbReference type="Proteomes" id="UP001172778"/>
    </source>
</evidence>
<keyword evidence="3" id="KW-1185">Reference proteome</keyword>
<accession>A0ABT7DZE8</accession>
<proteinExistence type="predicted"/>
<dbReference type="Gene3D" id="3.60.10.10">
    <property type="entry name" value="Endonuclease/exonuclease/phosphatase"/>
    <property type="match status" value="1"/>
</dbReference>
<gene>
    <name evidence="2" type="ORF">PZA18_10330</name>
</gene>
<evidence type="ECO:0000313" key="2">
    <source>
        <dbReference type="EMBL" id="MDK2124448.1"/>
    </source>
</evidence>
<dbReference type="RefSeq" id="WP_284100761.1">
    <property type="nucleotide sequence ID" value="NZ_JARRAF010000010.1"/>
</dbReference>
<dbReference type="SUPFAM" id="SSF56219">
    <property type="entry name" value="DNase I-like"/>
    <property type="match status" value="1"/>
</dbReference>